<sequence>MACLGRVSTQLLGRLFALHAGTTPLHYLQRIGPTSAAAASAGFTSDVQLRHAWARLGTTGASPSRLRSLAEKVHTADWRGSVYASRS</sequence>
<evidence type="ECO:0000313" key="1">
    <source>
        <dbReference type="EMBL" id="SBP87558.1"/>
    </source>
</evidence>
<accession>A0A238D2N8</accession>
<protein>
    <submittedName>
        <fullName evidence="1">Transcriptional regulator, AraC family</fullName>
    </submittedName>
</protein>
<name>A0A238D2N8_THIDL</name>
<organism evidence="1 2">
    <name type="scientific">Thiomonas delicata</name>
    <name type="common">Thiomonas cuprina</name>
    <dbReference type="NCBI Taxonomy" id="364030"/>
    <lineage>
        <taxon>Bacteria</taxon>
        <taxon>Pseudomonadati</taxon>
        <taxon>Pseudomonadota</taxon>
        <taxon>Betaproteobacteria</taxon>
        <taxon>Burkholderiales</taxon>
        <taxon>Thiomonas</taxon>
    </lineage>
</organism>
<gene>
    <name evidence="1" type="ORF">THIARS_60271</name>
</gene>
<dbReference type="AlphaFoldDB" id="A0A238D2N8"/>
<dbReference type="Proteomes" id="UP000214566">
    <property type="component" value="Unassembled WGS sequence"/>
</dbReference>
<evidence type="ECO:0000313" key="2">
    <source>
        <dbReference type="Proteomes" id="UP000214566"/>
    </source>
</evidence>
<reference evidence="1 2" key="1">
    <citation type="submission" date="2016-06" db="EMBL/GenBank/DDBJ databases">
        <authorList>
            <person name="Kjaerup R.B."/>
            <person name="Dalgaard T.S."/>
            <person name="Juul-Madsen H.R."/>
        </authorList>
    </citation>
    <scope>NUCLEOTIDE SEQUENCE [LARGE SCALE GENOMIC DNA]</scope>
    <source>
        <strain evidence="1 2">DSM 16361</strain>
    </source>
</reference>
<dbReference type="EMBL" id="FLMQ01000055">
    <property type="protein sequence ID" value="SBP87558.1"/>
    <property type="molecule type" value="Genomic_DNA"/>
</dbReference>
<keyword evidence="2" id="KW-1185">Reference proteome</keyword>
<proteinExistence type="predicted"/>